<dbReference type="RefSeq" id="WP_011394946.1">
    <property type="nucleotide sequence ID" value="NC_007645.1"/>
</dbReference>
<dbReference type="Pfam" id="PF04168">
    <property type="entry name" value="Alpha-E"/>
    <property type="match status" value="1"/>
</dbReference>
<accession>Q2SNA3</accession>
<reference evidence="2 3" key="1">
    <citation type="journal article" date="2005" name="Nucleic Acids Res.">
        <title>Genomic blueprint of Hahella chejuensis, a marine microbe producing an algicidal agent.</title>
        <authorList>
            <person name="Jeong H."/>
            <person name="Yim J.H."/>
            <person name="Lee C."/>
            <person name="Choi S.-H."/>
            <person name="Park Y.K."/>
            <person name="Yoon S.H."/>
            <person name="Hur C.-G."/>
            <person name="Kang H.-Y."/>
            <person name="Kim D."/>
            <person name="Lee H.H."/>
            <person name="Park K.H."/>
            <person name="Park S.-H."/>
            <person name="Park H.-S."/>
            <person name="Lee H.K."/>
            <person name="Oh T.K."/>
            <person name="Kim J.F."/>
        </authorList>
    </citation>
    <scope>NUCLEOTIDE SEQUENCE [LARGE SCALE GENOMIC DNA]</scope>
    <source>
        <strain evidence="2 3">KCTC 2396</strain>
    </source>
</reference>
<organism evidence="2 3">
    <name type="scientific">Hahella chejuensis (strain KCTC 2396)</name>
    <dbReference type="NCBI Taxonomy" id="349521"/>
    <lineage>
        <taxon>Bacteria</taxon>
        <taxon>Pseudomonadati</taxon>
        <taxon>Pseudomonadota</taxon>
        <taxon>Gammaproteobacteria</taxon>
        <taxon>Oceanospirillales</taxon>
        <taxon>Hahellaceae</taxon>
        <taxon>Hahella</taxon>
    </lineage>
</organism>
<evidence type="ECO:0000313" key="3">
    <source>
        <dbReference type="Proteomes" id="UP000000238"/>
    </source>
</evidence>
<dbReference type="InterPro" id="IPR051680">
    <property type="entry name" value="ATP-dep_Glu-Cys_Ligase-2"/>
</dbReference>
<evidence type="ECO:0000313" key="2">
    <source>
        <dbReference type="EMBL" id="ABC27871.1"/>
    </source>
</evidence>
<dbReference type="KEGG" id="hch:HCH_00984"/>
<dbReference type="PANTHER" id="PTHR34595:SF7">
    <property type="entry name" value="SLL1039 PROTEIN"/>
    <property type="match status" value="1"/>
</dbReference>
<dbReference type="eggNOG" id="COG2307">
    <property type="taxonomic scope" value="Bacteria"/>
</dbReference>
<dbReference type="InterPro" id="IPR007296">
    <property type="entry name" value="DUF403"/>
</dbReference>
<sequence>MLSRVAGNIYWMARYLERAEDMARLINVNANLTLDLPKGLSPIWGQLIAITGVGELYEGEFDERSVLKFLIAENNNPVSILSCMAYARENARTIRDVIPREVWEAINRVYLYAKDHAQQALTKRGRYPFLFEIISECQHITGILAGTMNHDAGYTFLKVGRNLERADMTSRIIDTRSANLVPDAIVTKATNDNLQWMSVLKSLTGYQMYRREMQVRIQRQEVLKFLIQSKVFPRAIAHAMSEVEKALESLPNHEKAQLVIHRINRQIDNVEIAKLKQTELQNFMDQLQVGFAQTHEELGVAYFGGQVSAQTQSQDAA</sequence>
<dbReference type="AlphaFoldDB" id="Q2SNA3"/>
<dbReference type="Proteomes" id="UP000000238">
    <property type="component" value="Chromosome"/>
</dbReference>
<keyword evidence="3" id="KW-1185">Reference proteome</keyword>
<dbReference type="EMBL" id="CP000155">
    <property type="protein sequence ID" value="ABC27871.1"/>
    <property type="molecule type" value="Genomic_DNA"/>
</dbReference>
<proteinExistence type="predicted"/>
<dbReference type="PANTHER" id="PTHR34595">
    <property type="entry name" value="BLR5612 PROTEIN"/>
    <property type="match status" value="1"/>
</dbReference>
<name>Q2SNA3_HAHCH</name>
<feature type="domain" description="DUF403" evidence="1">
    <location>
        <begin position="1"/>
        <end position="303"/>
    </location>
</feature>
<gene>
    <name evidence="2" type="ordered locus">HCH_00984</name>
</gene>
<dbReference type="HOGENOM" id="CLU_071567_1_0_6"/>
<dbReference type="OrthoDB" id="9803532at2"/>
<protein>
    <submittedName>
        <fullName evidence="2">Uncharacterized protein conserved in bacteria</fullName>
    </submittedName>
</protein>
<dbReference type="STRING" id="349521.HCH_00984"/>
<evidence type="ECO:0000259" key="1">
    <source>
        <dbReference type="Pfam" id="PF04168"/>
    </source>
</evidence>